<proteinExistence type="inferred from homology"/>
<dbReference type="Gene3D" id="1.20.1250.20">
    <property type="entry name" value="MFS general substrate transporter like domains"/>
    <property type="match status" value="2"/>
</dbReference>
<sequence>MGLLPRVKAVFRRPAADDSESPVSPVNIPGEKTEKYPATDDAAAVTDGDSPVERLEHPNQAMQRGVQEVEAVTLTWTKWTLAAVFFNIWMLYLVNAFQNAILSSLIPFVTSDFQSHSLLNVIDVVANAMTAAVFIPLSKILDLWGRAAGFAIMVCFATLGLVLMAACQDLPTFCAANVFYNVGFMGMTYCVDVITADVSQLKNRGLAYAFTSSPYIVTAFAGPKASERFLETIDWRWGFGIFSIIFPIVAAPLYFVLKWNLKKARQQGVLVEEHSGRTWMQSTWYYIVEFDALGVFLFSAGLTVFLLPFTLAAEAPQEWATAYIIAMIVTGFVLLCFFVLYEWRLAPTPMFNFHLLTDRTVVGTCLLGMTYQISYYCWANYFTSFLQVVNGLGVADSGYINNTFSIVSGVLLFIVGYAIRRTGYYKWLLYIAVPLYILSQGLMIYFRRPDQAIGYLIMCEVFISIGGSIFIILQQVAMLAAVDHQHVAVALSLLYVVGTTGGAIGSTVSGAVWTNTFRVALTWWLPEGAKADVDTIYSDLETQLGYEWGTPERVAIQAAYGYAQTRMLAAGTSFMVLAGVAVLLIRNINVARITQVKGMVF</sequence>
<feature type="transmembrane region" description="Helical" evidence="11">
    <location>
        <begin position="284"/>
        <end position="307"/>
    </location>
</feature>
<evidence type="ECO:0000256" key="7">
    <source>
        <dbReference type="ARBA" id="ARBA00023004"/>
    </source>
</evidence>
<feature type="transmembrane region" description="Helical" evidence="11">
    <location>
        <begin position="79"/>
        <end position="97"/>
    </location>
</feature>
<feature type="transmembrane region" description="Helical" evidence="11">
    <location>
        <begin position="235"/>
        <end position="257"/>
    </location>
</feature>
<reference evidence="13" key="1">
    <citation type="journal article" date="2023" name="Mol. Phylogenet. Evol.">
        <title>Genome-scale phylogeny and comparative genomics of the fungal order Sordariales.</title>
        <authorList>
            <person name="Hensen N."/>
            <person name="Bonometti L."/>
            <person name="Westerberg I."/>
            <person name="Brannstrom I.O."/>
            <person name="Guillou S."/>
            <person name="Cros-Aarteil S."/>
            <person name="Calhoun S."/>
            <person name="Haridas S."/>
            <person name="Kuo A."/>
            <person name="Mondo S."/>
            <person name="Pangilinan J."/>
            <person name="Riley R."/>
            <person name="LaButti K."/>
            <person name="Andreopoulos B."/>
            <person name="Lipzen A."/>
            <person name="Chen C."/>
            <person name="Yan M."/>
            <person name="Daum C."/>
            <person name="Ng V."/>
            <person name="Clum A."/>
            <person name="Steindorff A."/>
            <person name="Ohm R.A."/>
            <person name="Martin F."/>
            <person name="Silar P."/>
            <person name="Natvig D.O."/>
            <person name="Lalanne C."/>
            <person name="Gautier V."/>
            <person name="Ament-Velasquez S.L."/>
            <person name="Kruys A."/>
            <person name="Hutchinson M.I."/>
            <person name="Powell A.J."/>
            <person name="Barry K."/>
            <person name="Miller A.N."/>
            <person name="Grigoriev I.V."/>
            <person name="Debuchy R."/>
            <person name="Gladieux P."/>
            <person name="Hiltunen Thoren M."/>
            <person name="Johannesson H."/>
        </authorList>
    </citation>
    <scope>NUCLEOTIDE SEQUENCE</scope>
    <source>
        <strain evidence="13">CBS 141.50</strain>
    </source>
</reference>
<dbReference type="GO" id="GO:0010106">
    <property type="term" value="P:cellular response to iron ion starvation"/>
    <property type="evidence" value="ECO:0007669"/>
    <property type="project" value="UniProtKB-ARBA"/>
</dbReference>
<protein>
    <submittedName>
        <fullName evidence="13">General substrate transporter</fullName>
    </submittedName>
</protein>
<feature type="transmembrane region" description="Helical" evidence="11">
    <location>
        <begin position="493"/>
        <end position="513"/>
    </location>
</feature>
<dbReference type="Proteomes" id="UP001302676">
    <property type="component" value="Unassembled WGS sequence"/>
</dbReference>
<evidence type="ECO:0000256" key="2">
    <source>
        <dbReference type="ARBA" id="ARBA00008335"/>
    </source>
</evidence>
<feature type="transmembrane region" description="Helical" evidence="11">
    <location>
        <begin position="567"/>
        <end position="585"/>
    </location>
</feature>
<keyword evidence="4" id="KW-0410">Iron transport</keyword>
<comment type="subcellular location">
    <subcellularLocation>
        <location evidence="1">Membrane</location>
        <topology evidence="1">Multi-pass membrane protein</topology>
    </subcellularLocation>
</comment>
<keyword evidence="7" id="KW-0408">Iron</keyword>
<comment type="similarity">
    <text evidence="2">Belongs to the major facilitator superfamily.</text>
</comment>
<evidence type="ECO:0000256" key="5">
    <source>
        <dbReference type="ARBA" id="ARBA00022692"/>
    </source>
</evidence>
<dbReference type="EMBL" id="MU853556">
    <property type="protein sequence ID" value="KAK4147284.1"/>
    <property type="molecule type" value="Genomic_DNA"/>
</dbReference>
<feature type="transmembrane region" description="Helical" evidence="11">
    <location>
        <begin position="427"/>
        <end position="446"/>
    </location>
</feature>
<name>A0AAN6V9J2_9PEZI</name>
<keyword evidence="3" id="KW-0813">Transport</keyword>
<dbReference type="InterPro" id="IPR011701">
    <property type="entry name" value="MFS"/>
</dbReference>
<feature type="transmembrane region" description="Helical" evidence="11">
    <location>
        <begin position="147"/>
        <end position="166"/>
    </location>
</feature>
<evidence type="ECO:0000256" key="9">
    <source>
        <dbReference type="ARBA" id="ARBA00023136"/>
    </source>
</evidence>
<keyword evidence="6 11" id="KW-1133">Transmembrane helix</keyword>
<dbReference type="PANTHER" id="PTHR23501:SF50">
    <property type="entry name" value="MFS SIDEROCHROME IRON TRANSPORTER MIRB (AFU_ORTHOLOGUE AFUA_3G03640)-RELATED"/>
    <property type="match status" value="1"/>
</dbReference>
<feature type="region of interest" description="Disordered" evidence="10">
    <location>
        <begin position="14"/>
        <end position="44"/>
    </location>
</feature>
<keyword evidence="9 11" id="KW-0472">Membrane</keyword>
<accession>A0AAN6V9J2</accession>
<dbReference type="GO" id="GO:0022857">
    <property type="term" value="F:transmembrane transporter activity"/>
    <property type="evidence" value="ECO:0007669"/>
    <property type="project" value="InterPro"/>
</dbReference>
<feature type="transmembrane region" description="Helical" evidence="11">
    <location>
        <begin position="178"/>
        <end position="198"/>
    </location>
</feature>
<comment type="caution">
    <text evidence="13">The sequence shown here is derived from an EMBL/GenBank/DDBJ whole genome shotgun (WGS) entry which is preliminary data.</text>
</comment>
<gene>
    <name evidence="13" type="ORF">C8A04DRAFT_34023</name>
</gene>
<keyword evidence="14" id="KW-1185">Reference proteome</keyword>
<feature type="transmembrane region" description="Helical" evidence="11">
    <location>
        <begin position="399"/>
        <end position="420"/>
    </location>
</feature>
<dbReference type="InterPro" id="IPR036259">
    <property type="entry name" value="MFS_trans_sf"/>
</dbReference>
<feature type="transmembrane region" description="Helical" evidence="11">
    <location>
        <begin position="452"/>
        <end position="473"/>
    </location>
</feature>
<evidence type="ECO:0000256" key="3">
    <source>
        <dbReference type="ARBA" id="ARBA00022448"/>
    </source>
</evidence>
<dbReference type="GO" id="GO:0006826">
    <property type="term" value="P:iron ion transport"/>
    <property type="evidence" value="ECO:0007669"/>
    <property type="project" value="UniProtKB-KW"/>
</dbReference>
<evidence type="ECO:0000259" key="12">
    <source>
        <dbReference type="PROSITE" id="PS50850"/>
    </source>
</evidence>
<dbReference type="SUPFAM" id="SSF103473">
    <property type="entry name" value="MFS general substrate transporter"/>
    <property type="match status" value="1"/>
</dbReference>
<evidence type="ECO:0000256" key="4">
    <source>
        <dbReference type="ARBA" id="ARBA00022496"/>
    </source>
</evidence>
<feature type="domain" description="Major facilitator superfamily (MFS) profile" evidence="12">
    <location>
        <begin position="84"/>
        <end position="590"/>
    </location>
</feature>
<dbReference type="InterPro" id="IPR020846">
    <property type="entry name" value="MFS_dom"/>
</dbReference>
<evidence type="ECO:0000256" key="10">
    <source>
        <dbReference type="SAM" id="MobiDB-lite"/>
    </source>
</evidence>
<evidence type="ECO:0000313" key="13">
    <source>
        <dbReference type="EMBL" id="KAK4147284.1"/>
    </source>
</evidence>
<keyword evidence="5 11" id="KW-0812">Transmembrane</keyword>
<dbReference type="PROSITE" id="PS50850">
    <property type="entry name" value="MFS"/>
    <property type="match status" value="1"/>
</dbReference>
<feature type="transmembrane region" description="Helical" evidence="11">
    <location>
        <begin position="319"/>
        <end position="341"/>
    </location>
</feature>
<evidence type="ECO:0000313" key="14">
    <source>
        <dbReference type="Proteomes" id="UP001302676"/>
    </source>
</evidence>
<reference evidence="13" key="2">
    <citation type="submission" date="2023-05" db="EMBL/GenBank/DDBJ databases">
        <authorList>
            <consortium name="Lawrence Berkeley National Laboratory"/>
            <person name="Steindorff A."/>
            <person name="Hensen N."/>
            <person name="Bonometti L."/>
            <person name="Westerberg I."/>
            <person name="Brannstrom I.O."/>
            <person name="Guillou S."/>
            <person name="Cros-Aarteil S."/>
            <person name="Calhoun S."/>
            <person name="Haridas S."/>
            <person name="Kuo A."/>
            <person name="Mondo S."/>
            <person name="Pangilinan J."/>
            <person name="Riley R."/>
            <person name="Labutti K."/>
            <person name="Andreopoulos B."/>
            <person name="Lipzen A."/>
            <person name="Chen C."/>
            <person name="Yanf M."/>
            <person name="Daum C."/>
            <person name="Ng V."/>
            <person name="Clum A."/>
            <person name="Ohm R."/>
            <person name="Martin F."/>
            <person name="Silar P."/>
            <person name="Natvig D."/>
            <person name="Lalanne C."/>
            <person name="Gautier V."/>
            <person name="Ament-Velasquez S.L."/>
            <person name="Kruys A."/>
            <person name="Hutchinson M.I."/>
            <person name="Powell A.J."/>
            <person name="Barry K."/>
            <person name="Miller A.N."/>
            <person name="Grigoriev I.V."/>
            <person name="Debuchy R."/>
            <person name="Gladieux P."/>
            <person name="Thoren M.H."/>
            <person name="Johannesson H."/>
        </authorList>
    </citation>
    <scope>NUCLEOTIDE SEQUENCE</scope>
    <source>
        <strain evidence="13">CBS 141.50</strain>
    </source>
</reference>
<feature type="transmembrane region" description="Helical" evidence="11">
    <location>
        <begin position="361"/>
        <end position="379"/>
    </location>
</feature>
<dbReference type="FunFam" id="1.20.1250.20:FF:000284">
    <property type="entry name" value="Siderophore iron transporter mirB"/>
    <property type="match status" value="1"/>
</dbReference>
<evidence type="ECO:0000256" key="6">
    <source>
        <dbReference type="ARBA" id="ARBA00022989"/>
    </source>
</evidence>
<organism evidence="13 14">
    <name type="scientific">Dichotomopilus funicola</name>
    <dbReference type="NCBI Taxonomy" id="1934379"/>
    <lineage>
        <taxon>Eukaryota</taxon>
        <taxon>Fungi</taxon>
        <taxon>Dikarya</taxon>
        <taxon>Ascomycota</taxon>
        <taxon>Pezizomycotina</taxon>
        <taxon>Sordariomycetes</taxon>
        <taxon>Sordariomycetidae</taxon>
        <taxon>Sordariales</taxon>
        <taxon>Chaetomiaceae</taxon>
        <taxon>Dichotomopilus</taxon>
    </lineage>
</organism>
<dbReference type="GO" id="GO:0005886">
    <property type="term" value="C:plasma membrane"/>
    <property type="evidence" value="ECO:0007669"/>
    <property type="project" value="TreeGrafter"/>
</dbReference>
<evidence type="ECO:0000256" key="11">
    <source>
        <dbReference type="SAM" id="Phobius"/>
    </source>
</evidence>
<dbReference type="Pfam" id="PF07690">
    <property type="entry name" value="MFS_1"/>
    <property type="match status" value="1"/>
</dbReference>
<dbReference type="FunFam" id="1.20.1250.20:FF:000302">
    <property type="entry name" value="MFS siderochrome iron transporter MirB"/>
    <property type="match status" value="1"/>
</dbReference>
<dbReference type="GeneID" id="87819297"/>
<dbReference type="AlphaFoldDB" id="A0AAN6V9J2"/>
<evidence type="ECO:0000256" key="1">
    <source>
        <dbReference type="ARBA" id="ARBA00004141"/>
    </source>
</evidence>
<keyword evidence="8" id="KW-0406">Ion transport</keyword>
<dbReference type="RefSeq" id="XP_062640655.1">
    <property type="nucleotide sequence ID" value="XM_062782684.1"/>
</dbReference>
<dbReference type="PANTHER" id="PTHR23501">
    <property type="entry name" value="MAJOR FACILITATOR SUPERFAMILY"/>
    <property type="match status" value="1"/>
</dbReference>
<evidence type="ECO:0000256" key="8">
    <source>
        <dbReference type="ARBA" id="ARBA00023065"/>
    </source>
</evidence>